<dbReference type="EMBL" id="FRBC01000005">
    <property type="protein sequence ID" value="SHK48700.1"/>
    <property type="molecule type" value="Genomic_DNA"/>
</dbReference>
<protein>
    <submittedName>
        <fullName evidence="2">Uncharacterized protein</fullName>
    </submittedName>
</protein>
<gene>
    <name evidence="2" type="ORF">SAMN05216582_10597</name>
</gene>
<organism evidence="2 3">
    <name type="scientific">Selenomonas ruminantium</name>
    <dbReference type="NCBI Taxonomy" id="971"/>
    <lineage>
        <taxon>Bacteria</taxon>
        <taxon>Bacillati</taxon>
        <taxon>Bacillota</taxon>
        <taxon>Negativicutes</taxon>
        <taxon>Selenomonadales</taxon>
        <taxon>Selenomonadaceae</taxon>
        <taxon>Selenomonas</taxon>
    </lineage>
</organism>
<dbReference type="Proteomes" id="UP000184263">
    <property type="component" value="Unassembled WGS sequence"/>
</dbReference>
<accession>A0A1M6SVN6</accession>
<dbReference type="AlphaFoldDB" id="A0A1M6SVN6"/>
<keyword evidence="1" id="KW-1133">Transmembrane helix</keyword>
<feature type="transmembrane region" description="Helical" evidence="1">
    <location>
        <begin position="6"/>
        <end position="24"/>
    </location>
</feature>
<keyword evidence="1" id="KW-0472">Membrane</keyword>
<sequence length="31" mass="3474">MTLESAMGFFAFALTCFSVGYMLGKDLHTRK</sequence>
<evidence type="ECO:0000313" key="3">
    <source>
        <dbReference type="Proteomes" id="UP000184263"/>
    </source>
</evidence>
<name>A0A1M6SVN6_SELRU</name>
<proteinExistence type="predicted"/>
<keyword evidence="1" id="KW-0812">Transmembrane</keyword>
<evidence type="ECO:0000313" key="2">
    <source>
        <dbReference type="EMBL" id="SHK48700.1"/>
    </source>
</evidence>
<reference evidence="2 3" key="1">
    <citation type="submission" date="2016-11" db="EMBL/GenBank/DDBJ databases">
        <authorList>
            <person name="Jaros S."/>
            <person name="Januszkiewicz K."/>
            <person name="Wedrychowicz H."/>
        </authorList>
    </citation>
    <scope>NUCLEOTIDE SEQUENCE [LARGE SCALE GENOMIC DNA]</scope>
    <source>
        <strain evidence="2 3">HD4</strain>
    </source>
</reference>
<evidence type="ECO:0000256" key="1">
    <source>
        <dbReference type="SAM" id="Phobius"/>
    </source>
</evidence>